<feature type="compositionally biased region" description="Basic and acidic residues" evidence="1">
    <location>
        <begin position="815"/>
        <end position="824"/>
    </location>
</feature>
<evidence type="ECO:0000256" key="1">
    <source>
        <dbReference type="SAM" id="MobiDB-lite"/>
    </source>
</evidence>
<feature type="compositionally biased region" description="Polar residues" evidence="1">
    <location>
        <begin position="524"/>
        <end position="537"/>
    </location>
</feature>
<feature type="compositionally biased region" description="Polar residues" evidence="1">
    <location>
        <begin position="766"/>
        <end position="781"/>
    </location>
</feature>
<keyword evidence="2" id="KW-1133">Transmembrane helix</keyword>
<keyword evidence="2" id="KW-0812">Transmembrane</keyword>
<feature type="compositionally biased region" description="Basic and acidic residues" evidence="1">
    <location>
        <begin position="642"/>
        <end position="653"/>
    </location>
</feature>
<feature type="non-terminal residue" evidence="3">
    <location>
        <position position="1"/>
    </location>
</feature>
<dbReference type="EMBL" id="JACVVK020000522">
    <property type="protein sequence ID" value="KAK7468117.1"/>
    <property type="molecule type" value="Genomic_DNA"/>
</dbReference>
<evidence type="ECO:0000313" key="4">
    <source>
        <dbReference type="Proteomes" id="UP001519460"/>
    </source>
</evidence>
<feature type="region of interest" description="Disordered" evidence="1">
    <location>
        <begin position="764"/>
        <end position="836"/>
    </location>
</feature>
<feature type="region of interest" description="Disordered" evidence="1">
    <location>
        <begin position="520"/>
        <end position="541"/>
    </location>
</feature>
<gene>
    <name evidence="3" type="ORF">BaRGS_00036632</name>
</gene>
<evidence type="ECO:0000256" key="2">
    <source>
        <dbReference type="SAM" id="Phobius"/>
    </source>
</evidence>
<dbReference type="InterPro" id="IPR013320">
    <property type="entry name" value="ConA-like_dom_sf"/>
</dbReference>
<feature type="region of interest" description="Disordered" evidence="1">
    <location>
        <begin position="597"/>
        <end position="665"/>
    </location>
</feature>
<comment type="caution">
    <text evidence="3">The sequence shown here is derived from an EMBL/GenBank/DDBJ whole genome shotgun (WGS) entry which is preliminary data.</text>
</comment>
<dbReference type="AlphaFoldDB" id="A0ABD0JAV3"/>
<dbReference type="SUPFAM" id="SSF49899">
    <property type="entry name" value="Concanavalin A-like lectins/glucanases"/>
    <property type="match status" value="1"/>
</dbReference>
<feature type="compositionally biased region" description="Polar residues" evidence="1">
    <location>
        <begin position="420"/>
        <end position="442"/>
    </location>
</feature>
<keyword evidence="2" id="KW-0472">Membrane</keyword>
<keyword evidence="4" id="KW-1185">Reference proteome</keyword>
<reference evidence="3 4" key="1">
    <citation type="journal article" date="2023" name="Sci. Data">
        <title>Genome assembly of the Korean intertidal mud-creeper Batillaria attramentaria.</title>
        <authorList>
            <person name="Patra A.K."/>
            <person name="Ho P.T."/>
            <person name="Jun S."/>
            <person name="Lee S.J."/>
            <person name="Kim Y."/>
            <person name="Won Y.J."/>
        </authorList>
    </citation>
    <scope>NUCLEOTIDE SEQUENCE [LARGE SCALE GENOMIC DNA]</scope>
    <source>
        <strain evidence="3">Wonlab-2016</strain>
    </source>
</reference>
<feature type="region of interest" description="Disordered" evidence="1">
    <location>
        <begin position="413"/>
        <end position="486"/>
    </location>
</feature>
<dbReference type="Proteomes" id="UP001519460">
    <property type="component" value="Unassembled WGS sequence"/>
</dbReference>
<protein>
    <submittedName>
        <fullName evidence="3">Uncharacterized protein</fullName>
    </submittedName>
</protein>
<name>A0ABD0JAV3_9CAEN</name>
<accession>A0ABD0JAV3</accession>
<feature type="compositionally biased region" description="Basic and acidic residues" evidence="1">
    <location>
        <begin position="724"/>
        <end position="738"/>
    </location>
</feature>
<feature type="transmembrane region" description="Helical" evidence="2">
    <location>
        <begin position="233"/>
        <end position="260"/>
    </location>
</feature>
<feature type="compositionally biased region" description="Basic and acidic residues" evidence="1">
    <location>
        <begin position="469"/>
        <end position="479"/>
    </location>
</feature>
<sequence length="836" mass="90167">TWGSTLEHHGTIYITVKSHYCSGNTAGGCLAVTAQGGNGDCDVQEECEFKEILTDPSTPLMPCLTIFFKTSPANSAAGLESPWICATGHNASSLSFRYAITGPLMTMNCSLSVYLNTKINTTRIWTSSGATKYDWMESGNIDIQSPDCPFQLIFEGKKTSDGPCSNAMYNYLSMSDIVYEGVAPAHYHVNNNHNVIDNIGCRSVCGYAHRQINTTACANQGSLSETEPDNNTLGVGAVAGIGVGAVLVIACLIVVLIYVWKKRTKRDKTDSRLVAEGTENSDTLQTVVNPGYQPDNNHTSGPIRPAIFIIIHTPVSQLLTDATLSRMQTAFFLSSSEIFDALACEFTVSCFVQSVYLLSFGERSCPTFSPYFWALNRNPVEDGNSAADRSGKVKSGNFLYEVVDVTELHPIYSEPDDAITPTNASKTKSAEANLQTKSSTEPESSELIYAKPVKPNGPGKDILEQQSAKSEETAEKPKGSEQNNYNKLVLQNPRAKRIDHTPLGLHAYDHLDGVVQSREDGSGLTATRSLSNASSLQGARPGYVNVDLPKPASQQPDQGVYNILDKERPSTPAVNPDVVGDTGLVYNRLNEVAPMNPAELDSAVRGSSSAGPKKRETEELYLNVDHDGVKPVPKSDSGGIHHQLDKDRPKERPSTPTANPDVAVDTGRVYNRLNEVTPVTAPITIKPDSAGHGSLTAGPKKRETDELYMNVDHDGVKPVPTSDSEGHQLDKDHPKERPTTPAAKKGVADTGLVYNRLNEVDPVTAPITTQPGRAGQGTSSAGPKRKGTKELYMNVDHDGVKPVPRSDSGGVYHQLEFDAKDRDQAATASGVYDHTA</sequence>
<dbReference type="Gene3D" id="2.60.120.200">
    <property type="match status" value="1"/>
</dbReference>
<organism evidence="3 4">
    <name type="scientific">Batillaria attramentaria</name>
    <dbReference type="NCBI Taxonomy" id="370345"/>
    <lineage>
        <taxon>Eukaryota</taxon>
        <taxon>Metazoa</taxon>
        <taxon>Spiralia</taxon>
        <taxon>Lophotrochozoa</taxon>
        <taxon>Mollusca</taxon>
        <taxon>Gastropoda</taxon>
        <taxon>Caenogastropoda</taxon>
        <taxon>Sorbeoconcha</taxon>
        <taxon>Cerithioidea</taxon>
        <taxon>Batillariidae</taxon>
        <taxon>Batillaria</taxon>
    </lineage>
</organism>
<proteinExistence type="predicted"/>
<feature type="compositionally biased region" description="Basic and acidic residues" evidence="1">
    <location>
        <begin position="613"/>
        <end position="629"/>
    </location>
</feature>
<feature type="region of interest" description="Disordered" evidence="1">
    <location>
        <begin position="712"/>
        <end position="750"/>
    </location>
</feature>
<evidence type="ECO:0000313" key="3">
    <source>
        <dbReference type="EMBL" id="KAK7468117.1"/>
    </source>
</evidence>